<proteinExistence type="inferred from homology"/>
<gene>
    <name evidence="8" type="ORF">PG986_005641</name>
</gene>
<comment type="subcellular location">
    <subcellularLocation>
        <location evidence="1">Membrane</location>
        <topology evidence="1">Multi-pass membrane protein</topology>
    </subcellularLocation>
</comment>
<evidence type="ECO:0000256" key="3">
    <source>
        <dbReference type="ARBA" id="ARBA00022989"/>
    </source>
</evidence>
<dbReference type="Proteomes" id="UP001391051">
    <property type="component" value="Unassembled WGS sequence"/>
</dbReference>
<comment type="caution">
    <text evidence="8">The sequence shown here is derived from an EMBL/GenBank/DDBJ whole genome shotgun (WGS) entry which is preliminary data.</text>
</comment>
<reference evidence="8 9" key="1">
    <citation type="submission" date="2023-01" db="EMBL/GenBank/DDBJ databases">
        <title>Analysis of 21 Apiospora genomes using comparative genomics revels a genus with tremendous synthesis potential of carbohydrate active enzymes and secondary metabolites.</title>
        <authorList>
            <person name="Sorensen T."/>
        </authorList>
    </citation>
    <scope>NUCLEOTIDE SEQUENCE [LARGE SCALE GENOMIC DNA]</scope>
    <source>
        <strain evidence="8 9">CBS 24483</strain>
    </source>
</reference>
<evidence type="ECO:0000256" key="1">
    <source>
        <dbReference type="ARBA" id="ARBA00004141"/>
    </source>
</evidence>
<dbReference type="RefSeq" id="XP_066701725.1">
    <property type="nucleotide sequence ID" value="XM_066841863.1"/>
</dbReference>
<dbReference type="InterPro" id="IPR052337">
    <property type="entry name" value="SAT4-like"/>
</dbReference>
<feature type="transmembrane region" description="Helical" evidence="6">
    <location>
        <begin position="68"/>
        <end position="94"/>
    </location>
</feature>
<evidence type="ECO:0000313" key="9">
    <source>
        <dbReference type="Proteomes" id="UP001391051"/>
    </source>
</evidence>
<evidence type="ECO:0000259" key="7">
    <source>
        <dbReference type="Pfam" id="PF20684"/>
    </source>
</evidence>
<keyword evidence="2 6" id="KW-0812">Transmembrane</keyword>
<dbReference type="InterPro" id="IPR049326">
    <property type="entry name" value="Rhodopsin_dom_fungi"/>
</dbReference>
<keyword evidence="3 6" id="KW-1133">Transmembrane helix</keyword>
<evidence type="ECO:0000256" key="5">
    <source>
        <dbReference type="ARBA" id="ARBA00038359"/>
    </source>
</evidence>
<keyword evidence="4 6" id="KW-0472">Membrane</keyword>
<dbReference type="GeneID" id="92074925"/>
<sequence length="180" mass="20408">MAVRLYIRYACFRRLWYGDYIMLIALVLHTAEAILIQLFVRNAYDLAKAENGDLSVTGPDFLPNSGKAFAALGASITITMVGVLVIELSFLIFFRRLGTNIRFFNPVWWSVLLFTVAGTATQIGMQAFQCYFSDINDIFSDRCTSETVLHRNFINPVFSAVVDALSDLLIAFAFLHHIWY</sequence>
<organism evidence="8 9">
    <name type="scientific">Apiospora aurea</name>
    <dbReference type="NCBI Taxonomy" id="335848"/>
    <lineage>
        <taxon>Eukaryota</taxon>
        <taxon>Fungi</taxon>
        <taxon>Dikarya</taxon>
        <taxon>Ascomycota</taxon>
        <taxon>Pezizomycotina</taxon>
        <taxon>Sordariomycetes</taxon>
        <taxon>Xylariomycetidae</taxon>
        <taxon>Amphisphaeriales</taxon>
        <taxon>Apiosporaceae</taxon>
        <taxon>Apiospora</taxon>
    </lineage>
</organism>
<name>A0ABR1QI56_9PEZI</name>
<dbReference type="Pfam" id="PF20684">
    <property type="entry name" value="Fung_rhodopsin"/>
    <property type="match status" value="1"/>
</dbReference>
<evidence type="ECO:0000256" key="6">
    <source>
        <dbReference type="SAM" id="Phobius"/>
    </source>
</evidence>
<evidence type="ECO:0000313" key="8">
    <source>
        <dbReference type="EMBL" id="KAK7956419.1"/>
    </source>
</evidence>
<evidence type="ECO:0000256" key="4">
    <source>
        <dbReference type="ARBA" id="ARBA00023136"/>
    </source>
</evidence>
<comment type="similarity">
    <text evidence="5">Belongs to the SAT4 family.</text>
</comment>
<dbReference type="PANTHER" id="PTHR33048:SF162">
    <property type="entry name" value="SATRATOXIN BIOSYNTHESIS SC1 CLUSTER PROTEIN 4"/>
    <property type="match status" value="1"/>
</dbReference>
<feature type="transmembrane region" description="Helical" evidence="6">
    <location>
        <begin position="157"/>
        <end position="179"/>
    </location>
</feature>
<accession>A0ABR1QI56</accession>
<dbReference type="EMBL" id="JAQQWE010000004">
    <property type="protein sequence ID" value="KAK7956419.1"/>
    <property type="molecule type" value="Genomic_DNA"/>
</dbReference>
<evidence type="ECO:0000256" key="2">
    <source>
        <dbReference type="ARBA" id="ARBA00022692"/>
    </source>
</evidence>
<feature type="domain" description="Rhodopsin" evidence="7">
    <location>
        <begin position="3"/>
        <end position="179"/>
    </location>
</feature>
<feature type="transmembrane region" description="Helical" evidence="6">
    <location>
        <begin position="106"/>
        <end position="125"/>
    </location>
</feature>
<dbReference type="PANTHER" id="PTHR33048">
    <property type="entry name" value="PTH11-LIKE INTEGRAL MEMBRANE PROTEIN (AFU_ORTHOLOGUE AFUA_5G11245)"/>
    <property type="match status" value="1"/>
</dbReference>
<protein>
    <recommendedName>
        <fullName evidence="7">Rhodopsin domain-containing protein</fullName>
    </recommendedName>
</protein>
<feature type="transmembrane region" description="Helical" evidence="6">
    <location>
        <begin position="20"/>
        <end position="40"/>
    </location>
</feature>
<keyword evidence="9" id="KW-1185">Reference proteome</keyword>